<keyword evidence="14" id="KW-1185">Reference proteome</keyword>
<dbReference type="AlphaFoldDB" id="S5M106"/>
<dbReference type="InterPro" id="IPR006171">
    <property type="entry name" value="TOPRIM_dom"/>
</dbReference>
<keyword evidence="7" id="KW-0255">Endonuclease</keyword>
<dbReference type="EC" id="3.1.26.8" evidence="11"/>
<dbReference type="CDD" id="cd01027">
    <property type="entry name" value="TOPRIM_RNase_M5_like"/>
    <property type="match status" value="1"/>
</dbReference>
<dbReference type="eggNOG" id="COG1658">
    <property type="taxonomic scope" value="Bacteria"/>
</dbReference>
<evidence type="ECO:0000256" key="3">
    <source>
        <dbReference type="ARBA" id="ARBA00022552"/>
    </source>
</evidence>
<evidence type="ECO:0000313" key="14">
    <source>
        <dbReference type="Proteomes" id="UP000014984"/>
    </source>
</evidence>
<evidence type="ECO:0000256" key="1">
    <source>
        <dbReference type="ARBA" id="ARBA00022490"/>
    </source>
</evidence>
<dbReference type="Proteomes" id="UP000014984">
    <property type="component" value="Chromosome"/>
</dbReference>
<dbReference type="InterPro" id="IPR034141">
    <property type="entry name" value="TOPRIM_RNase_M5-like"/>
</dbReference>
<keyword evidence="10" id="KW-0694">RNA-binding</keyword>
<organism evidence="13 14">
    <name type="scientific">Spiroplasma taiwanense CT-1</name>
    <dbReference type="NCBI Taxonomy" id="1276220"/>
    <lineage>
        <taxon>Bacteria</taxon>
        <taxon>Bacillati</taxon>
        <taxon>Mycoplasmatota</taxon>
        <taxon>Mollicutes</taxon>
        <taxon>Entomoplasmatales</taxon>
        <taxon>Spiroplasmataceae</taxon>
        <taxon>Spiroplasma</taxon>
    </lineage>
</organism>
<dbReference type="GO" id="GO:0006364">
    <property type="term" value="P:rRNA processing"/>
    <property type="evidence" value="ECO:0007669"/>
    <property type="project" value="UniProtKB-UniRule"/>
</dbReference>
<evidence type="ECO:0000256" key="9">
    <source>
        <dbReference type="ARBA" id="ARBA00022842"/>
    </source>
</evidence>
<evidence type="ECO:0000259" key="12">
    <source>
        <dbReference type="PROSITE" id="PS50880"/>
    </source>
</evidence>
<evidence type="ECO:0000256" key="7">
    <source>
        <dbReference type="ARBA" id="ARBA00022759"/>
    </source>
</evidence>
<dbReference type="Pfam" id="PF01751">
    <property type="entry name" value="Toprim"/>
    <property type="match status" value="1"/>
</dbReference>
<dbReference type="KEGG" id="stai:STAIW_v1c10940"/>
<keyword evidence="9" id="KW-0460">Magnesium</keyword>
<evidence type="ECO:0000256" key="4">
    <source>
        <dbReference type="ARBA" id="ARBA00022722"/>
    </source>
</evidence>
<dbReference type="InterPro" id="IPR004466">
    <property type="entry name" value="RNase_M5"/>
</dbReference>
<protein>
    <recommendedName>
        <fullName evidence="11">Ribonuclease M5</fullName>
        <ecNumber evidence="11">3.1.26.8</ecNumber>
    </recommendedName>
</protein>
<keyword evidence="3" id="KW-0698">rRNA processing</keyword>
<dbReference type="HOGENOM" id="CLU_109405_1_0_14"/>
<evidence type="ECO:0000256" key="8">
    <source>
        <dbReference type="ARBA" id="ARBA00022801"/>
    </source>
</evidence>
<evidence type="ECO:0000256" key="5">
    <source>
        <dbReference type="ARBA" id="ARBA00022723"/>
    </source>
</evidence>
<keyword evidence="8" id="KW-0378">Hydrolase</keyword>
<evidence type="ECO:0000256" key="10">
    <source>
        <dbReference type="ARBA" id="ARBA00022884"/>
    </source>
</evidence>
<keyword evidence="4" id="KW-0540">Nuclease</keyword>
<dbReference type="SUPFAM" id="SSF110455">
    <property type="entry name" value="Toprim domain"/>
    <property type="match status" value="1"/>
</dbReference>
<evidence type="ECO:0000256" key="2">
    <source>
        <dbReference type="ARBA" id="ARBA00022517"/>
    </source>
</evidence>
<dbReference type="PATRIC" id="fig|1276220.3.peg.1110"/>
<keyword evidence="6" id="KW-0699">rRNA-binding</keyword>
<keyword evidence="5" id="KW-0479">Metal-binding</keyword>
<name>S5M106_9MOLU</name>
<dbReference type="NCBIfam" id="TIGR00334">
    <property type="entry name" value="5S_RNA_mat_M5"/>
    <property type="match status" value="1"/>
</dbReference>
<dbReference type="GO" id="GO:0043822">
    <property type="term" value="F:ribonuclease M5 activity"/>
    <property type="evidence" value="ECO:0007669"/>
    <property type="project" value="UniProtKB-UniRule"/>
</dbReference>
<dbReference type="GO" id="GO:0019843">
    <property type="term" value="F:rRNA binding"/>
    <property type="evidence" value="ECO:0007669"/>
    <property type="project" value="UniProtKB-KW"/>
</dbReference>
<proteinExistence type="predicted"/>
<dbReference type="InterPro" id="IPR025156">
    <property type="entry name" value="RNase_M5_C"/>
</dbReference>
<sequence length="176" mass="20272">MKIKQVVVVEGITDTLKLKKIFGKNNIDTIETNGLALSNETLKLIEAVNAKRGIIVFTDPDGPGNRIRDNINMYLNFKCFNAFINKKNINNSKKIGIAEANDEDIINSLSNLIKFNINNFLISWFDFLNNDFHLKENRIKIAKNFNWSENINVKKLFKWINLLNLDSEKIKKILGE</sequence>
<dbReference type="PANTHER" id="PTHR39156">
    <property type="entry name" value="RIBONUCLEASE M5"/>
    <property type="match status" value="1"/>
</dbReference>
<dbReference type="Pfam" id="PF13331">
    <property type="entry name" value="DUF4093"/>
    <property type="match status" value="1"/>
</dbReference>
<evidence type="ECO:0000313" key="13">
    <source>
        <dbReference type="EMBL" id="AGR41677.1"/>
    </source>
</evidence>
<dbReference type="PANTHER" id="PTHR39156:SF1">
    <property type="entry name" value="RIBONUCLEASE M5"/>
    <property type="match status" value="1"/>
</dbReference>
<gene>
    <name evidence="13" type="ORF">STAIW_v1c10940</name>
</gene>
<dbReference type="EMBL" id="CP005074">
    <property type="protein sequence ID" value="AGR41677.1"/>
    <property type="molecule type" value="Genomic_DNA"/>
</dbReference>
<dbReference type="PROSITE" id="PS50880">
    <property type="entry name" value="TOPRIM"/>
    <property type="match status" value="1"/>
</dbReference>
<keyword evidence="1" id="KW-0963">Cytoplasm</keyword>
<feature type="domain" description="Toprim" evidence="12">
    <location>
        <begin position="4"/>
        <end position="92"/>
    </location>
</feature>
<evidence type="ECO:0000256" key="11">
    <source>
        <dbReference type="NCBIfam" id="TIGR00334"/>
    </source>
</evidence>
<dbReference type="SMART" id="SM00493">
    <property type="entry name" value="TOPRIM"/>
    <property type="match status" value="1"/>
</dbReference>
<dbReference type="GO" id="GO:0046872">
    <property type="term" value="F:metal ion binding"/>
    <property type="evidence" value="ECO:0007669"/>
    <property type="project" value="UniProtKB-KW"/>
</dbReference>
<keyword evidence="2" id="KW-0690">Ribosome biogenesis</keyword>
<dbReference type="RefSeq" id="WP_020834816.1">
    <property type="nucleotide sequence ID" value="NC_021846.1"/>
</dbReference>
<dbReference type="Gene3D" id="3.40.1360.10">
    <property type="match status" value="1"/>
</dbReference>
<dbReference type="STRING" id="1276220.STAIW_v1c10940"/>
<evidence type="ECO:0000256" key="6">
    <source>
        <dbReference type="ARBA" id="ARBA00022730"/>
    </source>
</evidence>
<reference evidence="13 14" key="1">
    <citation type="journal article" date="2013" name="Genome Biol. Evol.">
        <title>Comparison of metabolic capacities and inference of gene content evolution in mosquito-associated Spiroplasma diminutum and S. taiwanense.</title>
        <authorList>
            <person name="Lo W.S."/>
            <person name="Ku C."/>
            <person name="Chen L.L."/>
            <person name="Chang T.H."/>
            <person name="Kuo C.H."/>
        </authorList>
    </citation>
    <scope>NUCLEOTIDE SEQUENCE [LARGE SCALE GENOMIC DNA]</scope>
    <source>
        <strain evidence="13">CT-1</strain>
    </source>
</reference>
<accession>S5M106</accession>